<dbReference type="RefSeq" id="WP_173572017.1">
    <property type="nucleotide sequence ID" value="NZ_BJYG01000007.1"/>
</dbReference>
<comment type="caution">
    <text evidence="1">The sequence shown here is derived from an EMBL/GenBank/DDBJ whole genome shotgun (WGS) entry which is preliminary data.</text>
</comment>
<evidence type="ECO:0008006" key="3">
    <source>
        <dbReference type="Google" id="ProtNLM"/>
    </source>
</evidence>
<dbReference type="EMBL" id="BJYG01000007">
    <property type="protein sequence ID" value="GEN62658.1"/>
    <property type="molecule type" value="Genomic_DNA"/>
</dbReference>
<protein>
    <recommendedName>
        <fullName evidence="3">DUF1150 domain-containing protein</fullName>
    </recommendedName>
</protein>
<sequence length="85" mass="9307">MARYQTVVAREGSDTSEGIDIRKLTDDQFLTLGLPELVYIRKGNSADSDVFSIHAANGQIMGIAEDMEAIFAAIIQHQMVAVTIH</sequence>
<evidence type="ECO:0000313" key="1">
    <source>
        <dbReference type="EMBL" id="GEN62658.1"/>
    </source>
</evidence>
<gene>
    <name evidence="1" type="ORF">AOE01nite_08820</name>
</gene>
<reference evidence="1 2" key="1">
    <citation type="submission" date="2019-07" db="EMBL/GenBank/DDBJ databases">
        <title>Whole genome shotgun sequence of Acetobacter oeni NBRC 105207.</title>
        <authorList>
            <person name="Hosoyama A."/>
            <person name="Uohara A."/>
            <person name="Ohji S."/>
            <person name="Ichikawa N."/>
        </authorList>
    </citation>
    <scope>NUCLEOTIDE SEQUENCE [LARGE SCALE GENOMIC DNA]</scope>
    <source>
        <strain evidence="1 2">NBRC 105207</strain>
    </source>
</reference>
<dbReference type="Proteomes" id="UP000321746">
    <property type="component" value="Unassembled WGS sequence"/>
</dbReference>
<evidence type="ECO:0000313" key="2">
    <source>
        <dbReference type="Proteomes" id="UP000321746"/>
    </source>
</evidence>
<organism evidence="1 2">
    <name type="scientific">Acetobacter oeni</name>
    <dbReference type="NCBI Taxonomy" id="304077"/>
    <lineage>
        <taxon>Bacteria</taxon>
        <taxon>Pseudomonadati</taxon>
        <taxon>Pseudomonadota</taxon>
        <taxon>Alphaproteobacteria</taxon>
        <taxon>Acetobacterales</taxon>
        <taxon>Acetobacteraceae</taxon>
        <taxon>Acetobacter</taxon>
    </lineage>
</organism>
<dbReference type="InterPro" id="IPR009531">
    <property type="entry name" value="DUF1150"/>
</dbReference>
<dbReference type="Pfam" id="PF06620">
    <property type="entry name" value="DUF1150"/>
    <property type="match status" value="1"/>
</dbReference>
<keyword evidence="2" id="KW-1185">Reference proteome</keyword>
<name>A0A511XI82_9PROT</name>
<accession>A0A511XI82</accession>
<proteinExistence type="predicted"/>
<dbReference type="AlphaFoldDB" id="A0A511XI82"/>